<dbReference type="RefSeq" id="WP_141789428.1">
    <property type="nucleotide sequence ID" value="NZ_BAAAKX010000018.1"/>
</dbReference>
<dbReference type="GO" id="GO:0008137">
    <property type="term" value="F:NADH dehydrogenase (ubiquinone) activity"/>
    <property type="evidence" value="ECO:0007669"/>
    <property type="project" value="UniProtKB-UniRule"/>
</dbReference>
<keyword evidence="2" id="KW-0472">Membrane</keyword>
<dbReference type="Pfam" id="PF00499">
    <property type="entry name" value="Oxidored_q3"/>
    <property type="match status" value="1"/>
</dbReference>
<dbReference type="GO" id="GO:0048038">
    <property type="term" value="F:quinone binding"/>
    <property type="evidence" value="ECO:0007669"/>
    <property type="project" value="UniProtKB-UniRule"/>
</dbReference>
<feature type="transmembrane region" description="Helical" evidence="2">
    <location>
        <begin position="96"/>
        <end position="118"/>
    </location>
</feature>
<dbReference type="GO" id="GO:0005886">
    <property type="term" value="C:plasma membrane"/>
    <property type="evidence" value="ECO:0007669"/>
    <property type="project" value="UniProtKB-SubCell"/>
</dbReference>
<feature type="transmembrane region" description="Helical" evidence="2">
    <location>
        <begin position="32"/>
        <end position="49"/>
    </location>
</feature>
<sequence length="185" mass="18934">MTTLDVLFAAIGLIAAASAVLAVTTRHLVHAALWLVVTLGTLAGCYLVLGAELVALVQLLVYVGAVVVLVLFALMLTRAPIGPSPEHTSGPVQRVAAAVAGAGVAGLLGAVLLTALGGRLVSTREGRTHGVAEQLFGTWVWPFELLSLLLLVALIAAFAVSRMPSATGAEATSPERRADEAVEVP</sequence>
<name>A0A542ZNA6_9MICO</name>
<dbReference type="PANTHER" id="PTHR33269:SF17">
    <property type="entry name" value="NADH-UBIQUINONE OXIDOREDUCTASE CHAIN 6"/>
    <property type="match status" value="1"/>
</dbReference>
<evidence type="ECO:0000313" key="4">
    <source>
        <dbReference type="Proteomes" id="UP000319514"/>
    </source>
</evidence>
<evidence type="ECO:0000256" key="1">
    <source>
        <dbReference type="ARBA" id="ARBA00005698"/>
    </source>
</evidence>
<accession>A0A542ZNA6</accession>
<dbReference type="Gene3D" id="1.20.120.1200">
    <property type="entry name" value="NADH-ubiquinone/plastoquinone oxidoreductase chain 6, subunit NuoJ"/>
    <property type="match status" value="1"/>
</dbReference>
<gene>
    <name evidence="3" type="ORF">FB474_3096</name>
</gene>
<keyword evidence="2" id="KW-1133">Transmembrane helix</keyword>
<dbReference type="AlphaFoldDB" id="A0A542ZNA6"/>
<reference evidence="3 4" key="1">
    <citation type="submission" date="2019-06" db="EMBL/GenBank/DDBJ databases">
        <title>Sequencing the genomes of 1000 actinobacteria strains.</title>
        <authorList>
            <person name="Klenk H.-P."/>
        </authorList>
    </citation>
    <scope>NUCLEOTIDE SEQUENCE [LARGE SCALE GENOMIC DNA]</scope>
    <source>
        <strain evidence="3 4">DSM 18082</strain>
    </source>
</reference>
<organism evidence="3 4">
    <name type="scientific">Oryzihumus leptocrescens</name>
    <dbReference type="NCBI Taxonomy" id="297536"/>
    <lineage>
        <taxon>Bacteria</taxon>
        <taxon>Bacillati</taxon>
        <taxon>Actinomycetota</taxon>
        <taxon>Actinomycetes</taxon>
        <taxon>Micrococcales</taxon>
        <taxon>Intrasporangiaceae</taxon>
        <taxon>Oryzihumus</taxon>
    </lineage>
</organism>
<keyword evidence="2" id="KW-0520">NAD</keyword>
<dbReference type="Proteomes" id="UP000319514">
    <property type="component" value="Unassembled WGS sequence"/>
</dbReference>
<dbReference type="PANTHER" id="PTHR33269">
    <property type="entry name" value="NADH-UBIQUINONE OXIDOREDUCTASE CHAIN 6"/>
    <property type="match status" value="1"/>
</dbReference>
<keyword evidence="2" id="KW-1003">Cell membrane</keyword>
<protein>
    <recommendedName>
        <fullName evidence="2">NADH-quinone oxidoreductase subunit J</fullName>
        <ecNumber evidence="2">7.1.1.-</ecNumber>
    </recommendedName>
</protein>
<feature type="transmembrane region" description="Helical" evidence="2">
    <location>
        <begin position="139"/>
        <end position="160"/>
    </location>
</feature>
<proteinExistence type="inferred from homology"/>
<evidence type="ECO:0000313" key="3">
    <source>
        <dbReference type="EMBL" id="TQL61680.1"/>
    </source>
</evidence>
<keyword evidence="4" id="KW-1185">Reference proteome</keyword>
<keyword evidence="2" id="KW-0812">Transmembrane</keyword>
<dbReference type="InterPro" id="IPR042106">
    <property type="entry name" value="Nuo/plastoQ_OxRdtase_6_NuoJ"/>
</dbReference>
<dbReference type="EMBL" id="VFOQ01000001">
    <property type="protein sequence ID" value="TQL61680.1"/>
    <property type="molecule type" value="Genomic_DNA"/>
</dbReference>
<keyword evidence="2" id="KW-0874">Quinone</keyword>
<dbReference type="EC" id="7.1.1.-" evidence="2"/>
<comment type="caution">
    <text evidence="3">The sequence shown here is derived from an EMBL/GenBank/DDBJ whole genome shotgun (WGS) entry which is preliminary data.</text>
</comment>
<comment type="catalytic activity">
    <reaction evidence="2">
        <text>a quinone + NADH + 5 H(+)(in) = a quinol + NAD(+) + 4 H(+)(out)</text>
        <dbReference type="Rhea" id="RHEA:57888"/>
        <dbReference type="ChEBI" id="CHEBI:15378"/>
        <dbReference type="ChEBI" id="CHEBI:24646"/>
        <dbReference type="ChEBI" id="CHEBI:57540"/>
        <dbReference type="ChEBI" id="CHEBI:57945"/>
        <dbReference type="ChEBI" id="CHEBI:132124"/>
    </reaction>
</comment>
<comment type="caution">
    <text evidence="2">Lacks conserved residue(s) required for the propagation of feature annotation.</text>
</comment>
<dbReference type="InterPro" id="IPR001457">
    <property type="entry name" value="NADH_UbQ/plastoQ_OxRdtase_su6"/>
</dbReference>
<evidence type="ECO:0000256" key="2">
    <source>
        <dbReference type="RuleBase" id="RU004429"/>
    </source>
</evidence>
<comment type="function">
    <text evidence="2">NDH-1 shuttles electrons from NADH, via FMN and iron-sulfur (Fe-S) centers, to quinones in the respiratory chain. Couples the redox reaction to proton translocation (for every two electrons transferred, four hydrogen ions are translocated across the cytoplasmic membrane), and thus conserves the redox energy in a proton gradient.</text>
</comment>
<comment type="similarity">
    <text evidence="1 2">Belongs to the complex I subunit 6 family.</text>
</comment>
<feature type="transmembrane region" description="Helical" evidence="2">
    <location>
        <begin position="56"/>
        <end position="76"/>
    </location>
</feature>
<comment type="subcellular location">
    <subcellularLocation>
        <location evidence="2">Cell membrane</location>
        <topology evidence="2">Multi-pass membrane protein</topology>
    </subcellularLocation>
</comment>